<evidence type="ECO:0000313" key="2">
    <source>
        <dbReference type="EMBL" id="RTZ85739.1"/>
    </source>
</evidence>
<dbReference type="InterPro" id="IPR037041">
    <property type="entry name" value="Trigger_fac_C_sf"/>
</dbReference>
<comment type="caution">
    <text evidence="2">The sequence shown here is derived from an EMBL/GenBank/DDBJ whole genome shotgun (WGS) entry which is preliminary data.</text>
</comment>
<gene>
    <name evidence="2" type="ORF">DSY94_03265</name>
</gene>
<dbReference type="SUPFAM" id="SSF54534">
    <property type="entry name" value="FKBP-like"/>
    <property type="match status" value="1"/>
</dbReference>
<proteinExistence type="predicted"/>
<dbReference type="Gene3D" id="3.30.70.1050">
    <property type="entry name" value="Trigger factor ribosome-binding domain"/>
    <property type="match status" value="1"/>
</dbReference>
<evidence type="ECO:0000313" key="3">
    <source>
        <dbReference type="Proteomes" id="UP000287176"/>
    </source>
</evidence>
<dbReference type="InterPro" id="IPR036611">
    <property type="entry name" value="Trigger_fac_ribosome-bd_sf"/>
</dbReference>
<dbReference type="AlphaFoldDB" id="A0A432GQC6"/>
<dbReference type="Gene3D" id="3.10.50.40">
    <property type="match status" value="1"/>
</dbReference>
<dbReference type="GO" id="GO:0015031">
    <property type="term" value="P:protein transport"/>
    <property type="evidence" value="ECO:0007669"/>
    <property type="project" value="InterPro"/>
</dbReference>
<organism evidence="2 3">
    <name type="scientific">SAR324 cluster bacterium</name>
    <dbReference type="NCBI Taxonomy" id="2024889"/>
    <lineage>
        <taxon>Bacteria</taxon>
        <taxon>Deltaproteobacteria</taxon>
        <taxon>SAR324 cluster</taxon>
    </lineage>
</organism>
<dbReference type="Pfam" id="PF05697">
    <property type="entry name" value="Trigger_N"/>
    <property type="match status" value="1"/>
</dbReference>
<dbReference type="InterPro" id="IPR046357">
    <property type="entry name" value="PPIase_dom_sf"/>
</dbReference>
<protein>
    <recommendedName>
        <fullName evidence="1">Trigger factor ribosome-binding bacterial domain-containing protein</fullName>
    </recommendedName>
</protein>
<feature type="non-terminal residue" evidence="2">
    <location>
        <position position="209"/>
    </location>
</feature>
<dbReference type="InterPro" id="IPR008881">
    <property type="entry name" value="Trigger_fac_ribosome-bd_bac"/>
</dbReference>
<dbReference type="SUPFAM" id="SSF102735">
    <property type="entry name" value="Trigger factor ribosome-binding domain"/>
    <property type="match status" value="1"/>
</dbReference>
<accession>A0A432GQC6</accession>
<dbReference type="Gene3D" id="1.10.3120.10">
    <property type="entry name" value="Trigger factor, C-terminal domain"/>
    <property type="match status" value="1"/>
</dbReference>
<dbReference type="GO" id="GO:0003755">
    <property type="term" value="F:peptidyl-prolyl cis-trans isomerase activity"/>
    <property type="evidence" value="ECO:0007669"/>
    <property type="project" value="InterPro"/>
</dbReference>
<reference evidence="2 3" key="1">
    <citation type="submission" date="2018-06" db="EMBL/GenBank/DDBJ databases">
        <title>Combined omics and stable isotope probing to characterize newly discovered Mariana Back-Arc vent microbial communities.</title>
        <authorList>
            <person name="Trembath-Reichert E."/>
            <person name="Huber J.A."/>
        </authorList>
    </citation>
    <scope>NUCLEOTIDE SEQUENCE [LARGE SCALE GENOMIC DNA]</scope>
    <source>
        <strain evidence="2">MAG 24</strain>
    </source>
</reference>
<feature type="domain" description="Trigger factor ribosome-binding bacterial" evidence="1">
    <location>
        <begin position="1"/>
        <end position="143"/>
    </location>
</feature>
<name>A0A432GQC6_9DELT</name>
<dbReference type="Proteomes" id="UP000287176">
    <property type="component" value="Unassembled WGS sequence"/>
</dbReference>
<evidence type="ECO:0000259" key="1">
    <source>
        <dbReference type="Pfam" id="PF05697"/>
    </source>
</evidence>
<sequence>MNSTVEELGKLKYSLALEVSLDEIKPTYNAIYRELKKTRLNGFRPGKHPKGWLDKRFKVAMQQEAVDRVIPGYMDDALQEHSLRPATMPIIQKIDFDLKSPLSAILHFEIAPELPKLNYEKIVLERKEIKAVSAKNISEELEGLIQREEVLVPKVGEDVKVEKDDWVLINYEGTIEGEKFTDSTATEMKFKIGSSDLEEFHSGLMNMSS</sequence>
<dbReference type="GO" id="GO:0006457">
    <property type="term" value="P:protein folding"/>
    <property type="evidence" value="ECO:0007669"/>
    <property type="project" value="InterPro"/>
</dbReference>
<dbReference type="EMBL" id="QNZI01000084">
    <property type="protein sequence ID" value="RTZ85739.1"/>
    <property type="molecule type" value="Genomic_DNA"/>
</dbReference>